<feature type="transmembrane region" description="Helical" evidence="1">
    <location>
        <begin position="6"/>
        <end position="24"/>
    </location>
</feature>
<sequence length="86" mass="9286">MASLVYLLGALVTATCCILLLRGFARSRSRLLLWSGLCFGGLTISNALLFIDLGVLGPEQSLYMWRLGTAAAAMLLLVYGLVFESE</sequence>
<feature type="transmembrane region" description="Helical" evidence="1">
    <location>
        <begin position="31"/>
        <end position="51"/>
    </location>
</feature>
<comment type="caution">
    <text evidence="2">The sequence shown here is derived from an EMBL/GenBank/DDBJ whole genome shotgun (WGS) entry which is preliminary data.</text>
</comment>
<evidence type="ECO:0000313" key="3">
    <source>
        <dbReference type="Proteomes" id="UP000661077"/>
    </source>
</evidence>
<keyword evidence="1" id="KW-0812">Transmembrane</keyword>
<evidence type="ECO:0008006" key="4">
    <source>
        <dbReference type="Google" id="ProtNLM"/>
    </source>
</evidence>
<dbReference type="Pfam" id="PF19447">
    <property type="entry name" value="DUF5985"/>
    <property type="match status" value="1"/>
</dbReference>
<accession>A0ABS1WWY7</accession>
<dbReference type="InterPro" id="IPR046027">
    <property type="entry name" value="DUF5985"/>
</dbReference>
<reference evidence="2 3" key="1">
    <citation type="journal article" date="2021" name="Int. J. Syst. Evol. Microbiol.">
        <title>Steroidobacter gossypii sp. nov., isolated from soil of cotton cropping field.</title>
        <authorList>
            <person name="Huang R."/>
            <person name="Yang S."/>
            <person name="Zhen C."/>
            <person name="Liu W."/>
        </authorList>
    </citation>
    <scope>NUCLEOTIDE SEQUENCE [LARGE SCALE GENOMIC DNA]</scope>
    <source>
        <strain evidence="2 3">S1-65</strain>
    </source>
</reference>
<keyword evidence="1" id="KW-0472">Membrane</keyword>
<gene>
    <name evidence="2" type="ORF">JM946_12080</name>
</gene>
<protein>
    <recommendedName>
        <fullName evidence="4">GGDEF domain-containing protein</fullName>
    </recommendedName>
</protein>
<feature type="transmembrane region" description="Helical" evidence="1">
    <location>
        <begin position="63"/>
        <end position="83"/>
    </location>
</feature>
<dbReference type="Proteomes" id="UP000661077">
    <property type="component" value="Unassembled WGS sequence"/>
</dbReference>
<evidence type="ECO:0000313" key="2">
    <source>
        <dbReference type="EMBL" id="MBM0105494.1"/>
    </source>
</evidence>
<evidence type="ECO:0000256" key="1">
    <source>
        <dbReference type="SAM" id="Phobius"/>
    </source>
</evidence>
<dbReference type="RefSeq" id="WP_203167533.1">
    <property type="nucleotide sequence ID" value="NZ_JAEVLS010000002.1"/>
</dbReference>
<proteinExistence type="predicted"/>
<keyword evidence="1" id="KW-1133">Transmembrane helix</keyword>
<name>A0ABS1WWY7_9GAMM</name>
<organism evidence="2 3">
    <name type="scientific">Steroidobacter gossypii</name>
    <dbReference type="NCBI Taxonomy" id="2805490"/>
    <lineage>
        <taxon>Bacteria</taxon>
        <taxon>Pseudomonadati</taxon>
        <taxon>Pseudomonadota</taxon>
        <taxon>Gammaproteobacteria</taxon>
        <taxon>Steroidobacterales</taxon>
        <taxon>Steroidobacteraceae</taxon>
        <taxon>Steroidobacter</taxon>
    </lineage>
</organism>
<keyword evidence="3" id="KW-1185">Reference proteome</keyword>
<dbReference type="EMBL" id="JAEVLS010000002">
    <property type="protein sequence ID" value="MBM0105494.1"/>
    <property type="molecule type" value="Genomic_DNA"/>
</dbReference>